<dbReference type="AlphaFoldDB" id="A0ABD1GJ52"/>
<name>A0ABD1GJ52_SALDI</name>
<gene>
    <name evidence="1" type="ORF">AAHA92_20925</name>
</gene>
<sequence length="139" mass="15565">MLKTATDLMAKTLPEDLQKMFEMASSLKGSEAASSPSAAYSTAKFIIFAMFSSMMKNMSPDTMANMSEDAEKAQQAMSSLSPDSLDTMMKWAGRKEDKELFSCKIWNVVGHIYAPFSSHSSLVWVRWQVDGCYMIQLNF</sequence>
<dbReference type="Proteomes" id="UP001567538">
    <property type="component" value="Unassembled WGS sequence"/>
</dbReference>
<dbReference type="EMBL" id="JBEAFC010000008">
    <property type="protein sequence ID" value="KAL1544022.1"/>
    <property type="molecule type" value="Genomic_DNA"/>
</dbReference>
<accession>A0ABD1GJ52</accession>
<proteinExistence type="predicted"/>
<keyword evidence="2" id="KW-1185">Reference proteome</keyword>
<evidence type="ECO:0000313" key="2">
    <source>
        <dbReference type="Proteomes" id="UP001567538"/>
    </source>
</evidence>
<organism evidence="1 2">
    <name type="scientific">Salvia divinorum</name>
    <name type="common">Maria pastora</name>
    <name type="synonym">Diviner's sage</name>
    <dbReference type="NCBI Taxonomy" id="28513"/>
    <lineage>
        <taxon>Eukaryota</taxon>
        <taxon>Viridiplantae</taxon>
        <taxon>Streptophyta</taxon>
        <taxon>Embryophyta</taxon>
        <taxon>Tracheophyta</taxon>
        <taxon>Spermatophyta</taxon>
        <taxon>Magnoliopsida</taxon>
        <taxon>eudicotyledons</taxon>
        <taxon>Gunneridae</taxon>
        <taxon>Pentapetalae</taxon>
        <taxon>asterids</taxon>
        <taxon>lamiids</taxon>
        <taxon>Lamiales</taxon>
        <taxon>Lamiaceae</taxon>
        <taxon>Nepetoideae</taxon>
        <taxon>Mentheae</taxon>
        <taxon>Salviinae</taxon>
        <taxon>Salvia</taxon>
        <taxon>Salvia subgen. Calosphace</taxon>
    </lineage>
</organism>
<reference evidence="1 2" key="1">
    <citation type="submission" date="2024-06" db="EMBL/GenBank/DDBJ databases">
        <title>A chromosome level genome sequence of Diviner's sage (Salvia divinorum).</title>
        <authorList>
            <person name="Ford S.A."/>
            <person name="Ro D.-K."/>
            <person name="Ness R.W."/>
            <person name="Phillips M.A."/>
        </authorList>
    </citation>
    <scope>NUCLEOTIDE SEQUENCE [LARGE SCALE GENOMIC DNA]</scope>
    <source>
        <strain evidence="1">SAF-2024a</strain>
        <tissue evidence="1">Leaf</tissue>
    </source>
</reference>
<comment type="caution">
    <text evidence="1">The sequence shown here is derived from an EMBL/GenBank/DDBJ whole genome shotgun (WGS) entry which is preliminary data.</text>
</comment>
<protein>
    <submittedName>
        <fullName evidence="1">Outer envelope protein 61-like</fullName>
    </submittedName>
</protein>
<dbReference type="PANTHER" id="PTHR48433">
    <property type="entry name" value="OUTER ENVELOPE PROTEIN 61-LIKE"/>
    <property type="match status" value="1"/>
</dbReference>
<dbReference type="PANTHER" id="PTHR48433:SF1">
    <property type="entry name" value="OUTER ENVELOPE PROTEIN 61-LIKE"/>
    <property type="match status" value="1"/>
</dbReference>
<dbReference type="InterPro" id="IPR053319">
    <property type="entry name" value="OEP61"/>
</dbReference>
<evidence type="ECO:0000313" key="1">
    <source>
        <dbReference type="EMBL" id="KAL1544022.1"/>
    </source>
</evidence>